<keyword evidence="3" id="KW-0067">ATP-binding</keyword>
<feature type="domain" description="Bacterial type II secretion system protein E" evidence="4">
    <location>
        <begin position="162"/>
        <end position="551"/>
    </location>
</feature>
<dbReference type="GO" id="GO:0005886">
    <property type="term" value="C:plasma membrane"/>
    <property type="evidence" value="ECO:0007669"/>
    <property type="project" value="TreeGrafter"/>
</dbReference>
<dbReference type="Gene3D" id="3.40.50.300">
    <property type="entry name" value="P-loop containing nucleotide triphosphate hydrolases"/>
    <property type="match status" value="1"/>
</dbReference>
<dbReference type="Pfam" id="PF05157">
    <property type="entry name" value="MshEN"/>
    <property type="match status" value="1"/>
</dbReference>
<evidence type="ECO:0008006" key="8">
    <source>
        <dbReference type="Google" id="ProtNLM"/>
    </source>
</evidence>
<evidence type="ECO:0000256" key="1">
    <source>
        <dbReference type="ARBA" id="ARBA00006611"/>
    </source>
</evidence>
<comment type="caution">
    <text evidence="6">The sequence shown here is derived from an EMBL/GenBank/DDBJ whole genome shotgun (WGS) entry which is preliminary data.</text>
</comment>
<dbReference type="STRING" id="1802056.A2954_05275"/>
<reference evidence="6 7" key="1">
    <citation type="journal article" date="2016" name="Nat. Commun.">
        <title>Thousands of microbial genomes shed light on interconnected biogeochemical processes in an aquifer system.</title>
        <authorList>
            <person name="Anantharaman K."/>
            <person name="Brown C.T."/>
            <person name="Hug L.A."/>
            <person name="Sharon I."/>
            <person name="Castelle C.J."/>
            <person name="Probst A.J."/>
            <person name="Thomas B.C."/>
            <person name="Singh A."/>
            <person name="Wilkins M.J."/>
            <person name="Karaoz U."/>
            <person name="Brodie E.L."/>
            <person name="Williams K.H."/>
            <person name="Hubbard S.S."/>
            <person name="Banfield J.F."/>
        </authorList>
    </citation>
    <scope>NUCLEOTIDE SEQUENCE [LARGE SCALE GENOMIC DNA]</scope>
</reference>
<dbReference type="InterPro" id="IPR027417">
    <property type="entry name" value="P-loop_NTPase"/>
</dbReference>
<comment type="similarity">
    <text evidence="1">Belongs to the GSP E family.</text>
</comment>
<evidence type="ECO:0000259" key="5">
    <source>
        <dbReference type="Pfam" id="PF05157"/>
    </source>
</evidence>
<dbReference type="AlphaFoldDB" id="A0A1F7IF63"/>
<evidence type="ECO:0000313" key="7">
    <source>
        <dbReference type="Proteomes" id="UP000177698"/>
    </source>
</evidence>
<dbReference type="FunFam" id="3.40.50.300:FF:000398">
    <property type="entry name" value="Type IV pilus assembly ATPase PilB"/>
    <property type="match status" value="1"/>
</dbReference>
<sequence>MIITDDQLKVLVLKNKLVDEKGLIKILEYAKNSGASLDDALRENNLVSDENLGLLIADFLKLPFIILTKTSIPPEVFRIIPERIARKYKVIAFTRAKEGIKVAMSDPRNTELLQLISKKTGERIFIYYATERDINNTLRIYRKDLQKTFNELLQKVDQSKSSEEAPIAKIVDLLINYAYQDKASDIHIEPEEKNSLFRFRIDGVLHDVLSLPKNLHDRIISRIKVLSRLRTDEHLAAQDGKMRIKLDEETLDIRVSIIPIADGEKVVLRLLSSQSRQFSLIDLGMRQEDLEKVTKAFNKSYGMVLSTGPTGSGKSTTIYAILKIINTRDKNITTIEDPVEYKIKGINQIQANTKTNLTFAAGLRSVLRQDPNVIFVGEIRDVETAGIAVNAALTGHLVLSTLHTNDAATALPRLTDMKVEPFLVASTVNIIVAQRLIRKICDMCRTSIDVTQSDLLKNIPADMIKKHFGLKKDIIIYKGSGCKVCHFTGYAGRVGLFEVLEVNNKIRKLITEKANSDIISKQAGEDGMSTMLDDGLVKVIKGVTSIEEVLRVTKVEILTE</sequence>
<evidence type="ECO:0000259" key="4">
    <source>
        <dbReference type="Pfam" id="PF00437"/>
    </source>
</evidence>
<evidence type="ECO:0000313" key="6">
    <source>
        <dbReference type="EMBL" id="OGK41992.1"/>
    </source>
</evidence>
<protein>
    <recommendedName>
        <fullName evidence="8">AAA+ ATPase domain-containing protein</fullName>
    </recommendedName>
</protein>
<accession>A0A1F7IF63</accession>
<gene>
    <name evidence="6" type="ORF">A2954_05275</name>
</gene>
<dbReference type="Gene3D" id="3.30.450.90">
    <property type="match status" value="1"/>
</dbReference>
<dbReference type="InterPro" id="IPR001482">
    <property type="entry name" value="T2SS/T4SS_dom"/>
</dbReference>
<dbReference type="EMBL" id="MGAG01000007">
    <property type="protein sequence ID" value="OGK41992.1"/>
    <property type="molecule type" value="Genomic_DNA"/>
</dbReference>
<evidence type="ECO:0000256" key="3">
    <source>
        <dbReference type="ARBA" id="ARBA00022840"/>
    </source>
</evidence>
<dbReference type="Proteomes" id="UP000177698">
    <property type="component" value="Unassembled WGS sequence"/>
</dbReference>
<organism evidence="6 7">
    <name type="scientific">Candidatus Roizmanbacteria bacterium RIFCSPLOWO2_01_FULL_37_12</name>
    <dbReference type="NCBI Taxonomy" id="1802056"/>
    <lineage>
        <taxon>Bacteria</taxon>
        <taxon>Candidatus Roizmaniibacteriota</taxon>
    </lineage>
</organism>
<dbReference type="SUPFAM" id="SSF160246">
    <property type="entry name" value="EspE N-terminal domain-like"/>
    <property type="match status" value="1"/>
</dbReference>
<name>A0A1F7IF63_9BACT</name>
<dbReference type="Gene3D" id="3.30.300.160">
    <property type="entry name" value="Type II secretion system, protein E, N-terminal domain"/>
    <property type="match status" value="1"/>
</dbReference>
<keyword evidence="2" id="KW-0547">Nucleotide-binding</keyword>
<dbReference type="CDD" id="cd01129">
    <property type="entry name" value="PulE-GspE-like"/>
    <property type="match status" value="1"/>
</dbReference>
<dbReference type="PANTHER" id="PTHR30258">
    <property type="entry name" value="TYPE II SECRETION SYSTEM PROTEIN GSPE-RELATED"/>
    <property type="match status" value="1"/>
</dbReference>
<dbReference type="PANTHER" id="PTHR30258:SF1">
    <property type="entry name" value="PROTEIN TRANSPORT PROTEIN HOFB HOMOLOG"/>
    <property type="match status" value="1"/>
</dbReference>
<dbReference type="InterPro" id="IPR037257">
    <property type="entry name" value="T2SS_E_N_sf"/>
</dbReference>
<dbReference type="InterPro" id="IPR007831">
    <property type="entry name" value="T2SS_GspE_N"/>
</dbReference>
<proteinExistence type="inferred from homology"/>
<dbReference type="Pfam" id="PF00437">
    <property type="entry name" value="T2SSE"/>
    <property type="match status" value="1"/>
</dbReference>
<dbReference type="GO" id="GO:0005524">
    <property type="term" value="F:ATP binding"/>
    <property type="evidence" value="ECO:0007669"/>
    <property type="project" value="UniProtKB-KW"/>
</dbReference>
<feature type="domain" description="Type II secretion system protein GspE N-terminal" evidence="5">
    <location>
        <begin position="61"/>
        <end position="139"/>
    </location>
</feature>
<dbReference type="SUPFAM" id="SSF52540">
    <property type="entry name" value="P-loop containing nucleoside triphosphate hydrolases"/>
    <property type="match status" value="1"/>
</dbReference>
<dbReference type="GO" id="GO:0016887">
    <property type="term" value="F:ATP hydrolysis activity"/>
    <property type="evidence" value="ECO:0007669"/>
    <property type="project" value="TreeGrafter"/>
</dbReference>
<evidence type="ECO:0000256" key="2">
    <source>
        <dbReference type="ARBA" id="ARBA00022741"/>
    </source>
</evidence>